<name>S8B0A3_PENO1</name>
<accession>S8B0A3</accession>
<dbReference type="STRING" id="933388.S8B0A3"/>
<evidence type="ECO:0000313" key="4">
    <source>
        <dbReference type="Proteomes" id="UP000019376"/>
    </source>
</evidence>
<dbReference type="OrthoDB" id="4721035at2759"/>
<evidence type="ECO:0000256" key="2">
    <source>
        <dbReference type="SAM" id="Phobius"/>
    </source>
</evidence>
<gene>
    <name evidence="3" type="ORF">PDE_07138</name>
</gene>
<dbReference type="Proteomes" id="UP000019376">
    <property type="component" value="Unassembled WGS sequence"/>
</dbReference>
<feature type="compositionally biased region" description="Polar residues" evidence="1">
    <location>
        <begin position="23"/>
        <end position="41"/>
    </location>
</feature>
<sequence length="841" mass="92823">MAESRESQQSFREALLSHDEGLTSVQPQHSWNPISGHETPTNEFSYLPPSDKHESFSEEVFREVGLGIIDSPDETLPNHEKPELASKDDLTITATCTKPESLQMPYDSPATTLCSRSPKNCPTQATILQRRFSWIPVTTLVLALYATVFSGIYLAIAIRKPQWTSIGSAGSLAPSTANLLCALFAKTIELAYVTICVAFLGQVLSRRALMRESRGISISDMNMRAWIMQPGSMLVHWETLRYSALTFLGAIALVATFVAMMYTTAAEALVSPKLILGSISDVTLSGKVQTSFANPFYLALRCQSLIPRSMDEISYNETCLQILHAGQSYHNYEQWINAWADVNRNEDIVSDRQESRPKPVGSMWDNTTITGSWIEVKDMTEQSHTLGRMINNVTMAMPHGGIPLAAMEKENKISQPQDASGEGRYILEAAVPSPAVNVLCVGMNETELEPLVYNEWPYSDFEPTKWSFAPPGNIPGPPSWMNKTVVDDIFGFGEKYGQRPPVFGKLPQAYNTILNTTGSWPTTSIYLLGNTNVSHPPYVMCSMRAKLTGVCSTRYTAASSGAFLSTNCENGTNFLRYNRFHDDFVEGSWQPDWKNVADVWASALSLGSGITDAQASNERLLMQLMPAYDSNSKSFSLNSSFPTVAEALAVMAGSTLILSSQGSPFVHYWQYNQSILPTPAVQRFPASLQAVGYASGGTERWQGVFYVILVFAFLTSFICLGFVIFEAQGRQITDFTEPQNLFAIAVNSPPSSQIQGACGGGPVGPQMKERWHISMEEEDAHYYIHAERDNQGPFGSSRTTAYQGLGQMDVDDSISEMKPVSPAVNDFRRVSKRSSLLAKLY</sequence>
<protein>
    <submittedName>
        <fullName evidence="3">Uncharacterized protein</fullName>
    </submittedName>
</protein>
<keyword evidence="2" id="KW-1133">Transmembrane helix</keyword>
<feature type="transmembrane region" description="Helical" evidence="2">
    <location>
        <begin position="242"/>
        <end position="262"/>
    </location>
</feature>
<proteinExistence type="predicted"/>
<keyword evidence="2" id="KW-0472">Membrane</keyword>
<reference evidence="3 4" key="1">
    <citation type="journal article" date="2013" name="PLoS ONE">
        <title>Genomic and secretomic analyses reveal unique features of the lignocellulolytic enzyme system of Penicillium decumbens.</title>
        <authorList>
            <person name="Liu G."/>
            <person name="Zhang L."/>
            <person name="Wei X."/>
            <person name="Zou G."/>
            <person name="Qin Y."/>
            <person name="Ma L."/>
            <person name="Li J."/>
            <person name="Zheng H."/>
            <person name="Wang S."/>
            <person name="Wang C."/>
            <person name="Xun L."/>
            <person name="Zhao G.-P."/>
            <person name="Zhou Z."/>
            <person name="Qu Y."/>
        </authorList>
    </citation>
    <scope>NUCLEOTIDE SEQUENCE [LARGE SCALE GENOMIC DNA]</scope>
    <source>
        <strain evidence="4">114-2 / CGMCC 5302</strain>
    </source>
</reference>
<keyword evidence="2" id="KW-0812">Transmembrane</keyword>
<evidence type="ECO:0000313" key="3">
    <source>
        <dbReference type="EMBL" id="EPS32178.1"/>
    </source>
</evidence>
<feature type="transmembrane region" description="Helical" evidence="2">
    <location>
        <begin position="134"/>
        <end position="156"/>
    </location>
</feature>
<dbReference type="AlphaFoldDB" id="S8B0A3"/>
<feature type="transmembrane region" description="Helical" evidence="2">
    <location>
        <begin position="704"/>
        <end position="725"/>
    </location>
</feature>
<evidence type="ECO:0000256" key="1">
    <source>
        <dbReference type="SAM" id="MobiDB-lite"/>
    </source>
</evidence>
<feature type="region of interest" description="Disordered" evidence="1">
    <location>
        <begin position="1"/>
        <end position="41"/>
    </location>
</feature>
<dbReference type="EMBL" id="KB644414">
    <property type="protein sequence ID" value="EPS32178.1"/>
    <property type="molecule type" value="Genomic_DNA"/>
</dbReference>
<dbReference type="eggNOG" id="ENOG502SHT7">
    <property type="taxonomic scope" value="Eukaryota"/>
</dbReference>
<dbReference type="HOGENOM" id="CLU_012014_1_0_1"/>
<keyword evidence="4" id="KW-1185">Reference proteome</keyword>
<feature type="transmembrane region" description="Helical" evidence="2">
    <location>
        <begin position="176"/>
        <end position="204"/>
    </location>
</feature>
<organism evidence="3 4">
    <name type="scientific">Penicillium oxalicum (strain 114-2 / CGMCC 5302)</name>
    <name type="common">Penicillium decumbens</name>
    <dbReference type="NCBI Taxonomy" id="933388"/>
    <lineage>
        <taxon>Eukaryota</taxon>
        <taxon>Fungi</taxon>
        <taxon>Dikarya</taxon>
        <taxon>Ascomycota</taxon>
        <taxon>Pezizomycotina</taxon>
        <taxon>Eurotiomycetes</taxon>
        <taxon>Eurotiomycetidae</taxon>
        <taxon>Eurotiales</taxon>
        <taxon>Aspergillaceae</taxon>
        <taxon>Penicillium</taxon>
    </lineage>
</organism>
<dbReference type="PhylomeDB" id="S8B0A3"/>